<evidence type="ECO:0000313" key="9">
    <source>
        <dbReference type="EMBL" id="CCK71895.1"/>
    </source>
</evidence>
<proteinExistence type="inferred from homology"/>
<accession>J7RAJ3</accession>
<dbReference type="OrthoDB" id="9989144at2759"/>
<dbReference type="InterPro" id="IPR036291">
    <property type="entry name" value="NAD(P)-bd_dom_sf"/>
</dbReference>
<gene>
    <name evidence="9" type="primary">KNAG0I01040</name>
    <name evidence="9" type="ordered locus">KNAG_0I01040</name>
</gene>
<dbReference type="GO" id="GO:0005789">
    <property type="term" value="C:endoplasmic reticulum membrane"/>
    <property type="evidence" value="ECO:0007669"/>
    <property type="project" value="TreeGrafter"/>
</dbReference>
<dbReference type="Gene3D" id="3.40.50.720">
    <property type="entry name" value="NAD(P)-binding Rossmann-like Domain"/>
    <property type="match status" value="1"/>
</dbReference>
<dbReference type="GO" id="GO:0005811">
    <property type="term" value="C:lipid droplet"/>
    <property type="evidence" value="ECO:0007669"/>
    <property type="project" value="TreeGrafter"/>
</dbReference>
<dbReference type="EMBL" id="HE978322">
    <property type="protein sequence ID" value="CCK71895.1"/>
    <property type="molecule type" value="Genomic_DNA"/>
</dbReference>
<dbReference type="AlphaFoldDB" id="J7RAJ3"/>
<evidence type="ECO:0000256" key="8">
    <source>
        <dbReference type="ARBA" id="ARBA00023621"/>
    </source>
</evidence>
<dbReference type="Pfam" id="PF00106">
    <property type="entry name" value="adh_short"/>
    <property type="match status" value="1"/>
</dbReference>
<evidence type="ECO:0000256" key="6">
    <source>
        <dbReference type="ARBA" id="ARBA00023589"/>
    </source>
</evidence>
<dbReference type="HOGENOM" id="CLU_029944_1_0_1"/>
<reference evidence="9 10" key="1">
    <citation type="journal article" date="2011" name="Proc. Natl. Acad. Sci. U.S.A.">
        <title>Evolutionary erosion of yeast sex chromosomes by mating-type switching accidents.</title>
        <authorList>
            <person name="Gordon J.L."/>
            <person name="Armisen D."/>
            <person name="Proux-Wera E."/>
            <person name="Oheigeartaigh S.S."/>
            <person name="Byrne K.P."/>
            <person name="Wolfe K.H."/>
        </authorList>
    </citation>
    <scope>NUCLEOTIDE SEQUENCE [LARGE SCALE GENOMIC DNA]</scope>
    <source>
        <strain evidence="10">ATCC MYA-139 / BCRC 22969 / CBS 8797 / CCRC 22969 / KCTC 17520 / NBRC 10181 / NCYC 3082</strain>
    </source>
</reference>
<sequence>MSEKVAVILGANRLFRDLKYRDTYIVSFSLLVNSYLGLKIAYRLLENQDPSTNVKLVVTSRTEKRCNEAIEIIKRDVGKIERSGKLSFDSLLLDLTDMESVLKAANTLNDRYEEINYFFVNAALGACDGINWFAAIWEVMTDPMKSVTDPSYRIQNVGVISKDQMGYIFQANVFGSYYLIQKILNPLSKGKAVVVWISSLCSTPQYLSLDDIELINSTRPYDGSKRLIDLLHLATYKKLKEMGIYQYVVQPGIFISLSFSQQMSWISYYSMLFLFRLARRFGSYWHTIDGYKAANSAAYVTTFRDRDFERQDLKYGSATYNDGVEYVKSQEIDPLGRDKVYRYIEGKREEWDIKLQNT</sequence>
<dbReference type="GO" id="GO:0000253">
    <property type="term" value="F:3-beta-hydroxysteroid 3-dehydrogenase (NADP+) activity"/>
    <property type="evidence" value="ECO:0007669"/>
    <property type="project" value="UniProtKB-EC"/>
</dbReference>
<evidence type="ECO:0000256" key="1">
    <source>
        <dbReference type="ARBA" id="ARBA00022516"/>
    </source>
</evidence>
<evidence type="ECO:0000256" key="3">
    <source>
        <dbReference type="ARBA" id="ARBA00022955"/>
    </source>
</evidence>
<keyword evidence="10" id="KW-1185">Reference proteome</keyword>
<dbReference type="OMA" id="WTGINWP"/>
<comment type="pathway">
    <text evidence="6">Steroid biosynthesis; zymosterol biosynthesis; zymosterol from lanosterol: step 5/6.</text>
</comment>
<comment type="similarity">
    <text evidence="7">Belongs to the short-chain dehydrogenases/reductases (SDR) family. ERG27 subfamily.</text>
</comment>
<evidence type="ECO:0000256" key="2">
    <source>
        <dbReference type="ARBA" id="ARBA00022857"/>
    </source>
</evidence>
<dbReference type="KEGG" id="kng:KNAG_0I01040"/>
<dbReference type="eggNOG" id="KOG1478">
    <property type="taxonomic scope" value="Eukaryota"/>
</dbReference>
<keyword evidence="1" id="KW-0444">Lipid biosynthesis</keyword>
<dbReference type="PANTHER" id="PTHR43647">
    <property type="entry name" value="DEHYDROGENASE"/>
    <property type="match status" value="1"/>
</dbReference>
<dbReference type="InterPro" id="IPR051593">
    <property type="entry name" value="Ergosterol_Biosynth_ERG27"/>
</dbReference>
<name>J7RAJ3_HUIN7</name>
<dbReference type="PANTHER" id="PTHR43647:SF1">
    <property type="entry name" value="3-KETO-STEROID REDUCTASE ERG27"/>
    <property type="match status" value="1"/>
</dbReference>
<dbReference type="GeneID" id="34527638"/>
<keyword evidence="3" id="KW-0752">Steroid biosynthesis</keyword>
<dbReference type="Proteomes" id="UP000006310">
    <property type="component" value="Chromosome 9"/>
</dbReference>
<dbReference type="RefSeq" id="XP_022466140.1">
    <property type="nucleotide sequence ID" value="XM_022609778.1"/>
</dbReference>
<keyword evidence="4" id="KW-0560">Oxidoreductase</keyword>
<organism evidence="9 10">
    <name type="scientific">Huiozyma naganishii (strain ATCC MYA-139 / BCRC 22969 / CBS 8797 / KCTC 17520 / NBRC 10181 / NCYC 3082 / Yp74L-3)</name>
    <name type="common">Yeast</name>
    <name type="synonym">Kazachstania naganishii</name>
    <dbReference type="NCBI Taxonomy" id="1071383"/>
    <lineage>
        <taxon>Eukaryota</taxon>
        <taxon>Fungi</taxon>
        <taxon>Dikarya</taxon>
        <taxon>Ascomycota</taxon>
        <taxon>Saccharomycotina</taxon>
        <taxon>Saccharomycetes</taxon>
        <taxon>Saccharomycetales</taxon>
        <taxon>Saccharomycetaceae</taxon>
        <taxon>Huiozyma</taxon>
    </lineage>
</organism>
<evidence type="ECO:0000256" key="7">
    <source>
        <dbReference type="ARBA" id="ARBA00023593"/>
    </source>
</evidence>
<dbReference type="EC" id="1.1.1.270" evidence="8"/>
<dbReference type="InterPro" id="IPR002347">
    <property type="entry name" value="SDR_fam"/>
</dbReference>
<evidence type="ECO:0000256" key="5">
    <source>
        <dbReference type="ARBA" id="ARBA00023098"/>
    </source>
</evidence>
<evidence type="ECO:0000256" key="4">
    <source>
        <dbReference type="ARBA" id="ARBA00023002"/>
    </source>
</evidence>
<protein>
    <recommendedName>
        <fullName evidence="8">3beta-hydroxysteroid 3-dehydrogenase</fullName>
        <ecNumber evidence="8">1.1.1.270</ecNumber>
    </recommendedName>
</protein>
<evidence type="ECO:0000313" key="10">
    <source>
        <dbReference type="Proteomes" id="UP000006310"/>
    </source>
</evidence>
<keyword evidence="5" id="KW-0443">Lipid metabolism</keyword>
<reference evidence="10" key="2">
    <citation type="submission" date="2012-08" db="EMBL/GenBank/DDBJ databases">
        <title>Genome sequence of Kazachstania naganishii.</title>
        <authorList>
            <person name="Gordon J.L."/>
            <person name="Armisen D."/>
            <person name="Proux-Wera E."/>
            <person name="OhEigeartaigh S.S."/>
            <person name="Byrne K.P."/>
            <person name="Wolfe K.H."/>
        </authorList>
    </citation>
    <scope>NUCLEOTIDE SEQUENCE [LARGE SCALE GENOMIC DNA]</scope>
    <source>
        <strain evidence="10">ATCC MYA-139 / BCRC 22969 / CBS 8797 / CCRC 22969 / KCTC 17520 / NBRC 10181 / NCYC 3082</strain>
    </source>
</reference>
<dbReference type="GO" id="GO:0006696">
    <property type="term" value="P:ergosterol biosynthetic process"/>
    <property type="evidence" value="ECO:0007669"/>
    <property type="project" value="TreeGrafter"/>
</dbReference>
<dbReference type="STRING" id="1071383.J7RAJ3"/>
<dbReference type="SUPFAM" id="SSF51735">
    <property type="entry name" value="NAD(P)-binding Rossmann-fold domains"/>
    <property type="match status" value="1"/>
</dbReference>
<keyword evidence="2" id="KW-0521">NADP</keyword>
<dbReference type="GO" id="GO:0005741">
    <property type="term" value="C:mitochondrial outer membrane"/>
    <property type="evidence" value="ECO:0007669"/>
    <property type="project" value="TreeGrafter"/>
</dbReference>